<evidence type="ECO:0008006" key="3">
    <source>
        <dbReference type="Google" id="ProtNLM"/>
    </source>
</evidence>
<reference evidence="2" key="1">
    <citation type="journal article" date="2019" name="Int. J. Syst. Evol. Microbiol.">
        <title>The Global Catalogue of Microorganisms (GCM) 10K type strain sequencing project: providing services to taxonomists for standard genome sequencing and annotation.</title>
        <authorList>
            <consortium name="The Broad Institute Genomics Platform"/>
            <consortium name="The Broad Institute Genome Sequencing Center for Infectious Disease"/>
            <person name="Wu L."/>
            <person name="Ma J."/>
        </authorList>
    </citation>
    <scope>NUCLEOTIDE SEQUENCE [LARGE SCALE GENOMIC DNA]</scope>
    <source>
        <strain evidence="2">JCM 18298</strain>
    </source>
</reference>
<dbReference type="EMBL" id="BAABJM010000003">
    <property type="protein sequence ID" value="GAA5059139.1"/>
    <property type="molecule type" value="Genomic_DNA"/>
</dbReference>
<sequence>MTKLAALLPTFTPEYPKIRGRRILLRDGDTYLLIVRGWSDDFHCVFRVWEILSDSDRPGPG</sequence>
<keyword evidence="2" id="KW-1185">Reference proteome</keyword>
<comment type="caution">
    <text evidence="1">The sequence shown here is derived from an EMBL/GenBank/DDBJ whole genome shotgun (WGS) entry which is preliminary data.</text>
</comment>
<dbReference type="RefSeq" id="WP_345496990.1">
    <property type="nucleotide sequence ID" value="NZ_BAABJM010000003.1"/>
</dbReference>
<organism evidence="1 2">
    <name type="scientific">Nocardia callitridis</name>
    <dbReference type="NCBI Taxonomy" id="648753"/>
    <lineage>
        <taxon>Bacteria</taxon>
        <taxon>Bacillati</taxon>
        <taxon>Actinomycetota</taxon>
        <taxon>Actinomycetes</taxon>
        <taxon>Mycobacteriales</taxon>
        <taxon>Nocardiaceae</taxon>
        <taxon>Nocardia</taxon>
    </lineage>
</organism>
<name>A0ABP9KL15_9NOCA</name>
<accession>A0ABP9KL15</accession>
<gene>
    <name evidence="1" type="ORF">GCM10023318_39300</name>
</gene>
<proteinExistence type="predicted"/>
<evidence type="ECO:0000313" key="2">
    <source>
        <dbReference type="Proteomes" id="UP001500603"/>
    </source>
</evidence>
<dbReference type="Proteomes" id="UP001500603">
    <property type="component" value="Unassembled WGS sequence"/>
</dbReference>
<protein>
    <recommendedName>
        <fullName evidence="3">Cytotoxic translational repressor of toxin-antitoxin stability system</fullName>
    </recommendedName>
</protein>
<evidence type="ECO:0000313" key="1">
    <source>
        <dbReference type="EMBL" id="GAA5059139.1"/>
    </source>
</evidence>